<comment type="similarity">
    <text evidence="1">Belongs to the metallo-dependent hydrolases superfamily. TatD-type hydrolase family.</text>
</comment>
<evidence type="ECO:0000256" key="4">
    <source>
        <dbReference type="PIRSR" id="PIRSR005902-1"/>
    </source>
</evidence>
<sequence length="252" mass="26900">MLTDSHCHLADPAFGGRTDAVLAQARAAGVARFLVPAARESDFAAVAALHRPPQIYAALGVHPWYAGEWHTETGERLAAALQAQPEMWVGEIGLDYHPRHRANAALQLAVFREQLALASRLERPVVLHNLKATADLTAELKRQRFAAGGIAHAFSGSLEEAQLLIRCGLLIGIGALVLNPHARKAREAAAKLPLEYLVLETDSPFMPPPGEESNTPANVARVADVVAALRGISRETVAAATEANIGRLLGYG</sequence>
<proteinExistence type="inferred from homology"/>
<dbReference type="EMBL" id="CP059567">
    <property type="protein sequence ID" value="QMT40863.1"/>
    <property type="molecule type" value="Genomic_DNA"/>
</dbReference>
<dbReference type="Gene3D" id="3.20.20.140">
    <property type="entry name" value="Metal-dependent hydrolases"/>
    <property type="match status" value="1"/>
</dbReference>
<organism evidence="5 6">
    <name type="scientific">Neisseria shayeganii</name>
    <dbReference type="NCBI Taxonomy" id="607712"/>
    <lineage>
        <taxon>Bacteria</taxon>
        <taxon>Pseudomonadati</taxon>
        <taxon>Pseudomonadota</taxon>
        <taxon>Betaproteobacteria</taxon>
        <taxon>Neisseriales</taxon>
        <taxon>Neisseriaceae</taxon>
        <taxon>Neisseria</taxon>
    </lineage>
</organism>
<dbReference type="InterPro" id="IPR001130">
    <property type="entry name" value="TatD-like"/>
</dbReference>
<feature type="binding site" evidence="4">
    <location>
        <position position="91"/>
    </location>
    <ligand>
        <name>a divalent metal cation</name>
        <dbReference type="ChEBI" id="CHEBI:60240"/>
        <label>1</label>
    </ligand>
</feature>
<protein>
    <submittedName>
        <fullName evidence="5">TatD family hydrolase</fullName>
    </submittedName>
</protein>
<dbReference type="CDD" id="cd01310">
    <property type="entry name" value="TatD_DNAse"/>
    <property type="match status" value="1"/>
</dbReference>
<feature type="binding site" evidence="4">
    <location>
        <position position="128"/>
    </location>
    <ligand>
        <name>a divalent metal cation</name>
        <dbReference type="ChEBI" id="CHEBI:60240"/>
        <label>2</label>
    </ligand>
</feature>
<dbReference type="FunFam" id="3.20.20.140:FF:000005">
    <property type="entry name" value="TatD family hydrolase"/>
    <property type="match status" value="1"/>
</dbReference>
<keyword evidence="2 4" id="KW-0479">Metal-binding</keyword>
<dbReference type="Proteomes" id="UP000514752">
    <property type="component" value="Chromosome"/>
</dbReference>
<feature type="binding site" evidence="4">
    <location>
        <position position="202"/>
    </location>
    <ligand>
        <name>a divalent metal cation</name>
        <dbReference type="ChEBI" id="CHEBI:60240"/>
        <label>1</label>
    </ligand>
</feature>
<dbReference type="AlphaFoldDB" id="A0A7D7N6J1"/>
<dbReference type="SUPFAM" id="SSF51556">
    <property type="entry name" value="Metallo-dependent hydrolases"/>
    <property type="match status" value="1"/>
</dbReference>
<dbReference type="InterPro" id="IPR032466">
    <property type="entry name" value="Metal_Hydrolase"/>
</dbReference>
<dbReference type="PANTHER" id="PTHR46124">
    <property type="entry name" value="D-AMINOACYL-TRNA DEACYLASE"/>
    <property type="match status" value="1"/>
</dbReference>
<feature type="binding site" evidence="4">
    <location>
        <position position="8"/>
    </location>
    <ligand>
        <name>a divalent metal cation</name>
        <dbReference type="ChEBI" id="CHEBI:60240"/>
        <label>1</label>
    </ligand>
</feature>
<name>A0A7D7N6J1_9NEIS</name>
<accession>A0A7D7N6J1</accession>
<evidence type="ECO:0000256" key="3">
    <source>
        <dbReference type="ARBA" id="ARBA00022801"/>
    </source>
</evidence>
<dbReference type="PROSITE" id="PS01091">
    <property type="entry name" value="TATD_3"/>
    <property type="match status" value="1"/>
</dbReference>
<evidence type="ECO:0000256" key="2">
    <source>
        <dbReference type="ARBA" id="ARBA00022723"/>
    </source>
</evidence>
<gene>
    <name evidence="5" type="ORF">H3L94_02055</name>
</gene>
<dbReference type="Pfam" id="PF01026">
    <property type="entry name" value="TatD_DNase"/>
    <property type="match status" value="1"/>
</dbReference>
<dbReference type="KEGG" id="nsg:H3L94_02055"/>
<dbReference type="InterPro" id="IPR018228">
    <property type="entry name" value="DNase_TatD-rel_CS"/>
</dbReference>
<evidence type="ECO:0000313" key="5">
    <source>
        <dbReference type="EMBL" id="QMT40863.1"/>
    </source>
</evidence>
<reference evidence="5 6" key="1">
    <citation type="submission" date="2020-07" db="EMBL/GenBank/DDBJ databases">
        <title>Genomic diversity of species in the Neisseriaceae family.</title>
        <authorList>
            <person name="Vincent A.T."/>
            <person name="Bernet E."/>
            <person name="Veyrier F.J."/>
        </authorList>
    </citation>
    <scope>NUCLEOTIDE SEQUENCE [LARGE SCALE GENOMIC DNA]</scope>
    <source>
        <strain evidence="5 6">DSM 22244</strain>
    </source>
</reference>
<dbReference type="GO" id="GO:0046872">
    <property type="term" value="F:metal ion binding"/>
    <property type="evidence" value="ECO:0007669"/>
    <property type="project" value="UniProtKB-KW"/>
</dbReference>
<evidence type="ECO:0000313" key="6">
    <source>
        <dbReference type="Proteomes" id="UP000514752"/>
    </source>
</evidence>
<dbReference type="GO" id="GO:0016788">
    <property type="term" value="F:hydrolase activity, acting on ester bonds"/>
    <property type="evidence" value="ECO:0007669"/>
    <property type="project" value="InterPro"/>
</dbReference>
<dbReference type="RefSeq" id="WP_182122459.1">
    <property type="nucleotide sequence ID" value="NZ_CP059567.1"/>
</dbReference>
<feature type="binding site" evidence="4">
    <location>
        <position position="152"/>
    </location>
    <ligand>
        <name>a divalent metal cation</name>
        <dbReference type="ChEBI" id="CHEBI:60240"/>
        <label>2</label>
    </ligand>
</feature>
<dbReference type="PANTHER" id="PTHR46124:SF3">
    <property type="entry name" value="HYDROLASE"/>
    <property type="match status" value="1"/>
</dbReference>
<dbReference type="GO" id="GO:0005829">
    <property type="term" value="C:cytosol"/>
    <property type="evidence" value="ECO:0007669"/>
    <property type="project" value="TreeGrafter"/>
</dbReference>
<evidence type="ECO:0000256" key="1">
    <source>
        <dbReference type="ARBA" id="ARBA00009275"/>
    </source>
</evidence>
<feature type="binding site" evidence="4">
    <location>
        <position position="6"/>
    </location>
    <ligand>
        <name>a divalent metal cation</name>
        <dbReference type="ChEBI" id="CHEBI:60240"/>
        <label>1</label>
    </ligand>
</feature>
<dbReference type="PIRSF" id="PIRSF005902">
    <property type="entry name" value="DNase_TatD"/>
    <property type="match status" value="1"/>
</dbReference>
<keyword evidence="3 5" id="KW-0378">Hydrolase</keyword>